<dbReference type="AlphaFoldDB" id="A0A856MNK9"/>
<feature type="transmembrane region" description="Helical" evidence="11">
    <location>
        <begin position="6"/>
        <end position="31"/>
    </location>
</feature>
<proteinExistence type="inferred from homology"/>
<dbReference type="NCBIfam" id="TIGR03052">
    <property type="entry name" value="PS_I_psaI"/>
    <property type="match status" value="1"/>
</dbReference>
<keyword evidence="13" id="KW-1185">Reference proteome</keyword>
<evidence type="ECO:0000256" key="5">
    <source>
        <dbReference type="ARBA" id="ARBA00022531"/>
    </source>
</evidence>
<evidence type="ECO:0000256" key="4">
    <source>
        <dbReference type="ARBA" id="ARBA00019929"/>
    </source>
</evidence>
<evidence type="ECO:0000256" key="3">
    <source>
        <dbReference type="ARBA" id="ARBA00005252"/>
    </source>
</evidence>
<gene>
    <name evidence="11 12" type="primary">psaI</name>
    <name evidence="12" type="ORF">DP114_30630</name>
</gene>
<evidence type="ECO:0000256" key="1">
    <source>
        <dbReference type="ARBA" id="ARBA00003541"/>
    </source>
</evidence>
<dbReference type="RefSeq" id="WP_169266843.1">
    <property type="nucleotide sequence ID" value="NZ_CAWOXK010000001.1"/>
</dbReference>
<protein>
    <recommendedName>
        <fullName evidence="4 11">Photosystem I reaction center subunit VIII</fullName>
    </recommendedName>
</protein>
<dbReference type="EMBL" id="CP030118">
    <property type="protein sequence ID" value="QDL11670.1"/>
    <property type="molecule type" value="Genomic_DNA"/>
</dbReference>
<dbReference type="HAMAP" id="MF_00431">
    <property type="entry name" value="PSI_PsaI"/>
    <property type="match status" value="1"/>
</dbReference>
<dbReference type="GO" id="GO:0031676">
    <property type="term" value="C:plasma membrane-derived thylakoid membrane"/>
    <property type="evidence" value="ECO:0007669"/>
    <property type="project" value="UniProtKB-SubCell"/>
</dbReference>
<dbReference type="GO" id="GO:0015979">
    <property type="term" value="P:photosynthesis"/>
    <property type="evidence" value="ECO:0007669"/>
    <property type="project" value="UniProtKB-UniRule"/>
</dbReference>
<keyword evidence="7 11" id="KW-0603">Photosystem I</keyword>
<dbReference type="InterPro" id="IPR001302">
    <property type="entry name" value="PSI_PsaI"/>
</dbReference>
<dbReference type="Proteomes" id="UP000503129">
    <property type="component" value="Chromosome"/>
</dbReference>
<evidence type="ECO:0000256" key="7">
    <source>
        <dbReference type="ARBA" id="ARBA00022836"/>
    </source>
</evidence>
<dbReference type="KEGG" id="bsen:DP114_30630"/>
<dbReference type="SUPFAM" id="SSF81540">
    <property type="entry name" value="Subunit VIII of photosystem I reaction centre, PsaI"/>
    <property type="match status" value="1"/>
</dbReference>
<evidence type="ECO:0000256" key="9">
    <source>
        <dbReference type="ARBA" id="ARBA00023078"/>
    </source>
</evidence>
<evidence type="ECO:0000256" key="8">
    <source>
        <dbReference type="ARBA" id="ARBA00022989"/>
    </source>
</evidence>
<keyword evidence="5 11" id="KW-0602">Photosynthesis</keyword>
<evidence type="ECO:0000256" key="2">
    <source>
        <dbReference type="ARBA" id="ARBA00004376"/>
    </source>
</evidence>
<comment type="subcellular location">
    <subcellularLocation>
        <location evidence="2 11">Cellular thylakoid membrane</location>
        <topology evidence="2 11">Single-pass membrane protein</topology>
    </subcellularLocation>
</comment>
<comment type="similarity">
    <text evidence="3 11">Belongs to the PsaI family.</text>
</comment>
<evidence type="ECO:0000256" key="11">
    <source>
        <dbReference type="HAMAP-Rule" id="MF_00431"/>
    </source>
</evidence>
<evidence type="ECO:0000313" key="12">
    <source>
        <dbReference type="EMBL" id="QDL11670.1"/>
    </source>
</evidence>
<keyword evidence="9 11" id="KW-0793">Thylakoid</keyword>
<dbReference type="InterPro" id="IPR036357">
    <property type="entry name" value="PSI_PsaI_sf"/>
</dbReference>
<name>A0A856MNK9_9CYAN</name>
<dbReference type="Pfam" id="PF00796">
    <property type="entry name" value="PSI_8"/>
    <property type="match status" value="1"/>
</dbReference>
<comment type="function">
    <text evidence="1 11">May help in the organization of the PsaL subunit.</text>
</comment>
<evidence type="ECO:0000256" key="6">
    <source>
        <dbReference type="ARBA" id="ARBA00022692"/>
    </source>
</evidence>
<dbReference type="GO" id="GO:0009522">
    <property type="term" value="C:photosystem I"/>
    <property type="evidence" value="ECO:0007669"/>
    <property type="project" value="UniProtKB-KW"/>
</dbReference>
<accession>A0A856MNK9</accession>
<keyword evidence="8 11" id="KW-1133">Transmembrane helix</keyword>
<evidence type="ECO:0000256" key="10">
    <source>
        <dbReference type="ARBA" id="ARBA00023136"/>
    </source>
</evidence>
<keyword evidence="6 11" id="KW-0812">Transmembrane</keyword>
<evidence type="ECO:0000313" key="13">
    <source>
        <dbReference type="Proteomes" id="UP000503129"/>
    </source>
</evidence>
<reference evidence="12 13" key="1">
    <citation type="submission" date="2018-06" db="EMBL/GenBank/DDBJ databases">
        <title>Comparative genomics of Brasilonema spp. strains.</title>
        <authorList>
            <person name="Alvarenga D.O."/>
            <person name="Fiore M.F."/>
            <person name="Varani A.M."/>
        </authorList>
    </citation>
    <scope>NUCLEOTIDE SEQUENCE [LARGE SCALE GENOMIC DNA]</scope>
    <source>
        <strain evidence="12 13">CENA114</strain>
    </source>
</reference>
<organism evidence="12 13">
    <name type="scientific">Brasilonema sennae CENA114</name>
    <dbReference type="NCBI Taxonomy" id="415709"/>
    <lineage>
        <taxon>Bacteria</taxon>
        <taxon>Bacillati</taxon>
        <taxon>Cyanobacteriota</taxon>
        <taxon>Cyanophyceae</taxon>
        <taxon>Nostocales</taxon>
        <taxon>Scytonemataceae</taxon>
        <taxon>Brasilonema</taxon>
        <taxon>Bromeliae group (in: Brasilonema)</taxon>
    </lineage>
</organism>
<sequence>MYSASYISSILVPVIGWVVPAIVFGFLFVYMEREDIA</sequence>
<keyword evidence="10 11" id="KW-0472">Membrane</keyword>